<evidence type="ECO:0000313" key="1">
    <source>
        <dbReference type="EMBL" id="NGP78061.1"/>
    </source>
</evidence>
<keyword evidence="2" id="KW-1185">Reference proteome</keyword>
<evidence type="ECO:0000313" key="2">
    <source>
        <dbReference type="Proteomes" id="UP000473278"/>
    </source>
</evidence>
<reference evidence="1 2" key="1">
    <citation type="submission" date="2020-02" db="EMBL/GenBank/DDBJ databases">
        <title>Balneolaceae bacterium YR4-1, complete genome.</title>
        <authorList>
            <person name="Li Y."/>
            <person name="Wu S."/>
        </authorList>
    </citation>
    <scope>NUCLEOTIDE SEQUENCE [LARGE SCALE GENOMIC DNA]</scope>
    <source>
        <strain evidence="1 2">YR4-1</strain>
    </source>
</reference>
<dbReference type="Pfam" id="PF11013">
    <property type="entry name" value="DUF2851"/>
    <property type="match status" value="1"/>
</dbReference>
<dbReference type="EMBL" id="JAALLT010000005">
    <property type="protein sequence ID" value="NGP78061.1"/>
    <property type="molecule type" value="Genomic_DNA"/>
</dbReference>
<dbReference type="Proteomes" id="UP000473278">
    <property type="component" value="Unassembled WGS sequence"/>
</dbReference>
<sequence length="393" mass="45924">MSRDYSYPEELLHWVWKTSRLKSEHLETISGEQVTVFDTGISNPADGPDFLNARVQIGSLQWFGDVEIHWRTGDWNHHNHHTDTNYNRVILHLVWNHDDSEVTRHDRTSIPTLEIKPFLSESLQAFLERYRQPDLLPCSSHISYISQAAFENQLNKAKHQYFEQKVNDLLKFWDASLPPSMAWRQMLAVGLFDAFGIPHNRRPLRELAHHLFPQLNNSTRKEDFVSLAIKSSGLRSEGSTEQNRWNHKGCRPSNQPKVRIGQAAAYLWEIHKFPFKDFLVKDPMPLWNRLHRKLTNTELPGRQTRDIMCATVWLPSFFILGNLFASTELKSRSYEHWKNRDTRLPKSLLEPFRSSGFPAASYQKSLGAIYQLRSYCRPRHCDKCKVFKSVISS</sequence>
<dbReference type="AlphaFoldDB" id="A0A6M1SRL7"/>
<dbReference type="RefSeq" id="WP_165143794.1">
    <property type="nucleotide sequence ID" value="NZ_JAALLT010000005.1"/>
</dbReference>
<comment type="caution">
    <text evidence="1">The sequence shown here is derived from an EMBL/GenBank/DDBJ whole genome shotgun (WGS) entry which is preliminary data.</text>
</comment>
<gene>
    <name evidence="1" type="ORF">G3570_15535</name>
</gene>
<organism evidence="1 2">
    <name type="scientific">Halalkalibaculum roseum</name>
    <dbReference type="NCBI Taxonomy" id="2709311"/>
    <lineage>
        <taxon>Bacteria</taxon>
        <taxon>Pseudomonadati</taxon>
        <taxon>Balneolota</taxon>
        <taxon>Balneolia</taxon>
        <taxon>Balneolales</taxon>
        <taxon>Balneolaceae</taxon>
        <taxon>Halalkalibaculum</taxon>
    </lineage>
</organism>
<protein>
    <submittedName>
        <fullName evidence="1">DUF2851 family protein</fullName>
    </submittedName>
</protein>
<dbReference type="InterPro" id="IPR021272">
    <property type="entry name" value="DUF2851"/>
</dbReference>
<proteinExistence type="predicted"/>
<accession>A0A6M1SRL7</accession>
<name>A0A6M1SRL7_9BACT</name>